<dbReference type="Proteomes" id="UP000636891">
    <property type="component" value="Unassembled WGS sequence"/>
</dbReference>
<evidence type="ECO:0000313" key="3">
    <source>
        <dbReference type="Proteomes" id="UP000636891"/>
    </source>
</evidence>
<dbReference type="PRINTS" id="PR00702">
    <property type="entry name" value="ACRIFLAVINRP"/>
</dbReference>
<name>A0ABR7CP12_9BACT</name>
<feature type="transmembrane region" description="Helical" evidence="1">
    <location>
        <begin position="927"/>
        <end position="950"/>
    </location>
</feature>
<feature type="transmembrane region" description="Helical" evidence="1">
    <location>
        <begin position="520"/>
        <end position="537"/>
    </location>
</feature>
<feature type="transmembrane region" description="Helical" evidence="1">
    <location>
        <begin position="367"/>
        <end position="388"/>
    </location>
</feature>
<proteinExistence type="predicted"/>
<gene>
    <name evidence="2" type="ORF">H8S08_10335</name>
</gene>
<evidence type="ECO:0000313" key="2">
    <source>
        <dbReference type="EMBL" id="MBC5617409.1"/>
    </source>
</evidence>
<reference evidence="2 3" key="1">
    <citation type="submission" date="2020-08" db="EMBL/GenBank/DDBJ databases">
        <title>Genome public.</title>
        <authorList>
            <person name="Liu C."/>
            <person name="Sun Q."/>
        </authorList>
    </citation>
    <scope>NUCLEOTIDE SEQUENCE [LARGE SCALE GENOMIC DNA]</scope>
    <source>
        <strain evidence="2 3">New-7</strain>
    </source>
</reference>
<feature type="transmembrane region" description="Helical" evidence="1">
    <location>
        <begin position="427"/>
        <end position="447"/>
    </location>
</feature>
<dbReference type="Pfam" id="PF00873">
    <property type="entry name" value="ACR_tran"/>
    <property type="match status" value="2"/>
</dbReference>
<dbReference type="Gene3D" id="3.30.70.1320">
    <property type="entry name" value="Multidrug efflux transporter AcrB pore domain like"/>
    <property type="match status" value="1"/>
</dbReference>
<keyword evidence="1" id="KW-0472">Membrane</keyword>
<accession>A0ABR7CP12</accession>
<dbReference type="SUPFAM" id="SSF82866">
    <property type="entry name" value="Multidrug efflux transporter AcrB transmembrane domain"/>
    <property type="match status" value="2"/>
</dbReference>
<feature type="transmembrane region" description="Helical" evidence="1">
    <location>
        <begin position="459"/>
        <end position="481"/>
    </location>
</feature>
<feature type="transmembrane region" description="Helical" evidence="1">
    <location>
        <begin position="12"/>
        <end position="35"/>
    </location>
</feature>
<protein>
    <submittedName>
        <fullName evidence="2">Efflux RND transporter permease subunit</fullName>
    </submittedName>
</protein>
<dbReference type="SUPFAM" id="SSF82714">
    <property type="entry name" value="Multidrug efflux transporter AcrB TolC docking domain, DN and DC subdomains"/>
    <property type="match status" value="2"/>
</dbReference>
<comment type="caution">
    <text evidence="2">The sequence shown here is derived from an EMBL/GenBank/DDBJ whole genome shotgun (WGS) entry which is preliminary data.</text>
</comment>
<dbReference type="InterPro" id="IPR027463">
    <property type="entry name" value="AcrB_DN_DC_subdom"/>
</dbReference>
<sequence>MTDSGGNIFSRIPSYSVILIMIVMVVIGAGIMPLLNIQYTPSSKQNSLSVNFRWNGASARVIETEVTSKIEGVLAAVKGVDHVSSVSYREGGSVSVSFKKNVNVDVLRFEIASLMRQIYPKLPEGVSYPSLSSAPSGEQLSPVLIYTLNAGVPSQQIQQYAEENIVKELARIKGVGNIGFSGATPFYVEVCFDPDKLDNFGISIDELHNGIGAGLERQDIVGNIVQEDRQGEVNEITVMLGSGGSRVDFESIPIKNIDGTIVSLGDLASVAYKEQLPAFYFRINGLNTINLSVTPEKYVNTIDLSKRVRERMEQLGRTFPDGYSATLSYDSSDYIKGELRKIVFRTVLSVIILLLFVFLVSRKLRYLFIIVVTLAANIFIAFIFYYFLNLEIHLYSLAGITVSLGIIIDTSIIMIDHYGYYRDRKAFIAILAAVMTTVGSLAIVFFLPEQQRVNLVDFSAVMIVNLMISIVVALIFVPALMDKLPIAPRKRKNTRRKMRRLLRFNRIYGRYILFGKRHKWIFIVVMILGFGLPVHLLPERIKTDPNQEDKWWPKTYNKTIGSVWYQENMKSIVEKSLGGSLRFFMKNMSGGNYYREPQRTTLSIRAAMPEGCTVQQLNDIMKMMENFLSQFDEIDMFKTSIYGYNDGSIEVTFKKDAEHTGFPLFLKNTVISQAINYGGATWGVYGIDQNGFNNNVYSGYKSHRITLTGYNYDQLYRYAEDVVKQISKNKRVGDPGIYGQVRWGNNLSRNEFYIAFHPDRIALNGIDLYSLYNSMRQKLYNGNVGSYFDGESSLPVALVSSQRDRFDVWRLSNEYLRVNGQNARFSEFGDIAKRRTGNDIYKDNQQYRLIVAYDFVGPYELAEKTTRTEVERLNDEVLPIGFKAETDSYNWGGGGPGANRQYWLILLVITIIYFCCAVLFESLTEPLIILSLIPISFIGVFLTFGITGYTFDQGGFAAFVLLCGTVVNAGIYIINHYNLTCKVGNGVSMHNFLKAYNHKIIPISLTILSSVLGLIPFLYDGESEVFWFAFAVGTMGGMLFSVIALVFFLPLFVPVGLRQRRKRRKKLAATAA</sequence>
<feature type="transmembrane region" description="Helical" evidence="1">
    <location>
        <begin position="902"/>
        <end position="920"/>
    </location>
</feature>
<feature type="transmembrane region" description="Helical" evidence="1">
    <location>
        <begin position="1025"/>
        <end position="1057"/>
    </location>
</feature>
<feature type="transmembrane region" description="Helical" evidence="1">
    <location>
        <begin position="394"/>
        <end position="415"/>
    </location>
</feature>
<dbReference type="RefSeq" id="WP_118656658.1">
    <property type="nucleotide sequence ID" value="NZ_JACOOK010000006.1"/>
</dbReference>
<dbReference type="EMBL" id="JACOOK010000006">
    <property type="protein sequence ID" value="MBC5617409.1"/>
    <property type="molecule type" value="Genomic_DNA"/>
</dbReference>
<dbReference type="InterPro" id="IPR001036">
    <property type="entry name" value="Acrflvin-R"/>
</dbReference>
<organism evidence="2 3">
    <name type="scientific">Alistipes hominis</name>
    <dbReference type="NCBI Taxonomy" id="2763015"/>
    <lineage>
        <taxon>Bacteria</taxon>
        <taxon>Pseudomonadati</taxon>
        <taxon>Bacteroidota</taxon>
        <taxon>Bacteroidia</taxon>
        <taxon>Bacteroidales</taxon>
        <taxon>Rikenellaceae</taxon>
        <taxon>Alistipes</taxon>
    </lineage>
</organism>
<dbReference type="Gene3D" id="3.30.2090.10">
    <property type="entry name" value="Multidrug efflux transporter AcrB TolC docking domain, DN and DC subdomains"/>
    <property type="match status" value="1"/>
</dbReference>
<keyword evidence="1" id="KW-1133">Transmembrane helix</keyword>
<dbReference type="Gene3D" id="1.20.1640.10">
    <property type="entry name" value="Multidrug efflux transporter AcrB transmembrane domain"/>
    <property type="match status" value="3"/>
</dbReference>
<feature type="transmembrane region" description="Helical" evidence="1">
    <location>
        <begin position="956"/>
        <end position="979"/>
    </location>
</feature>
<dbReference type="SUPFAM" id="SSF82693">
    <property type="entry name" value="Multidrug efflux transporter AcrB pore domain, PN1, PN2, PC1 and PC2 subdomains"/>
    <property type="match status" value="2"/>
</dbReference>
<dbReference type="PANTHER" id="PTHR32063">
    <property type="match status" value="1"/>
</dbReference>
<feature type="transmembrane region" description="Helical" evidence="1">
    <location>
        <begin position="342"/>
        <end position="360"/>
    </location>
</feature>
<evidence type="ECO:0000256" key="1">
    <source>
        <dbReference type="SAM" id="Phobius"/>
    </source>
</evidence>
<keyword evidence="3" id="KW-1185">Reference proteome</keyword>
<keyword evidence="1" id="KW-0812">Transmembrane</keyword>
<dbReference type="Gene3D" id="3.30.70.1430">
    <property type="entry name" value="Multidrug efflux transporter AcrB pore domain"/>
    <property type="match status" value="1"/>
</dbReference>
<dbReference type="PANTHER" id="PTHR32063:SF0">
    <property type="entry name" value="SWARMING MOTILITY PROTEIN SWRC"/>
    <property type="match status" value="1"/>
</dbReference>
<feature type="transmembrane region" description="Helical" evidence="1">
    <location>
        <begin position="1000"/>
        <end position="1019"/>
    </location>
</feature>